<dbReference type="EMBL" id="CP120863">
    <property type="protein sequence ID" value="WFE88089.1"/>
    <property type="molecule type" value="Genomic_DNA"/>
</dbReference>
<reference evidence="3 4" key="1">
    <citation type="submission" date="2023-03" db="EMBL/GenBank/DDBJ databases">
        <title>Roseibium porphyridii sp. nov. and Roseibium rhodosorbium sp. nov. isolated from marine algae, Porphyridium cruentum and Rhodosorus marinus, respectively.</title>
        <authorList>
            <person name="Lee M.W."/>
            <person name="Choi B.J."/>
            <person name="Lee J.K."/>
            <person name="Choi D.G."/>
            <person name="Baek J.H."/>
            <person name="Bayburt H."/>
            <person name="Kim J.M."/>
            <person name="Han D.M."/>
            <person name="Kim K.H."/>
            <person name="Jeon C.O."/>
        </authorList>
    </citation>
    <scope>NUCLEOTIDE SEQUENCE [LARGE SCALE GENOMIC DNA]</scope>
    <source>
        <strain evidence="3 4">KMA01</strain>
    </source>
</reference>
<protein>
    <submittedName>
        <fullName evidence="3">DUF2865 domain-containing protein</fullName>
    </submittedName>
</protein>
<keyword evidence="4" id="KW-1185">Reference proteome</keyword>
<evidence type="ECO:0000256" key="2">
    <source>
        <dbReference type="SAM" id="SignalP"/>
    </source>
</evidence>
<evidence type="ECO:0000256" key="1">
    <source>
        <dbReference type="SAM" id="MobiDB-lite"/>
    </source>
</evidence>
<dbReference type="Proteomes" id="UP001209803">
    <property type="component" value="Chromosome"/>
</dbReference>
<evidence type="ECO:0000313" key="4">
    <source>
        <dbReference type="Proteomes" id="UP001209803"/>
    </source>
</evidence>
<organism evidence="3 4">
    <name type="scientific">Roseibium porphyridii</name>
    <dbReference type="NCBI Taxonomy" id="2866279"/>
    <lineage>
        <taxon>Bacteria</taxon>
        <taxon>Pseudomonadati</taxon>
        <taxon>Pseudomonadota</taxon>
        <taxon>Alphaproteobacteria</taxon>
        <taxon>Hyphomicrobiales</taxon>
        <taxon>Stappiaceae</taxon>
        <taxon>Roseibium</taxon>
    </lineage>
</organism>
<proteinExistence type="predicted"/>
<dbReference type="InterPro" id="IPR021293">
    <property type="entry name" value="DUF2865"/>
</dbReference>
<evidence type="ECO:0000313" key="3">
    <source>
        <dbReference type="EMBL" id="WFE88089.1"/>
    </source>
</evidence>
<dbReference type="RefSeq" id="WP_265681296.1">
    <property type="nucleotide sequence ID" value="NZ_CP120863.1"/>
</dbReference>
<feature type="region of interest" description="Disordered" evidence="1">
    <location>
        <begin position="135"/>
        <end position="156"/>
    </location>
</feature>
<feature type="signal peptide" evidence="2">
    <location>
        <begin position="1"/>
        <end position="31"/>
    </location>
</feature>
<feature type="region of interest" description="Disordered" evidence="1">
    <location>
        <begin position="405"/>
        <end position="425"/>
    </location>
</feature>
<dbReference type="Pfam" id="PF11064">
    <property type="entry name" value="DUF2865"/>
    <property type="match status" value="1"/>
</dbReference>
<accession>A0ABY8F1C9</accession>
<keyword evidence="2" id="KW-0732">Signal</keyword>
<sequence length="446" mass="48881">MRLCRNAKSGNVLRTLIVCAAFVLPAHDAIAASCASLKSELRRLESGSGNQSAAARKWSAAKQQQQSAISAAERDARYFNCARGNNPNCAGLNSKIKRMKSNLAKIERQLSRSGGGSVKNTKRIRQIKAALTKCNRPANSREANRNTNAGENKPRNLFSRLFNPQTRAEPVAAHSGDRDIRAVRRKASTNLSRSRIPTGGTFRTLCVRTCDGYFFPVSFSTGKNQFVNDQARCSEICPAAETELYVYRNPGGDQAQMMSLAGDLYAEQPFAYRYKSEYVEGCSCRATGQAKTPSSWTELSTGSGNRIFLSDISAGLPRRTLQPSRGGTYEEDANAPSPLARTPLRRAHLPRFEDPDTLFNLEKGFDVTVSLNRLSDAQGTAGEQLANAIQTKDGLPVLSIRARLGEDDEDDGTSPVFRTHDDGFRPVQDSRKEAVRVVGPEYFVAQ</sequence>
<name>A0ABY8F1C9_9HYPH</name>
<feature type="region of interest" description="Disordered" evidence="1">
    <location>
        <begin position="319"/>
        <end position="338"/>
    </location>
</feature>
<gene>
    <name evidence="3" type="ORF">K1718_18200</name>
</gene>
<feature type="chain" id="PRO_5047234598" evidence="2">
    <location>
        <begin position="32"/>
        <end position="446"/>
    </location>
</feature>